<dbReference type="InterPro" id="IPR013087">
    <property type="entry name" value="Znf_C2H2_type"/>
</dbReference>
<evidence type="ECO:0000256" key="8">
    <source>
        <dbReference type="ARBA" id="ARBA00023242"/>
    </source>
</evidence>
<dbReference type="AlphaFoldDB" id="A0AAD1XWK9"/>
<keyword evidence="5" id="KW-0863">Zinc-finger</keyword>
<keyword evidence="2" id="KW-0507">mRNA processing</keyword>
<accession>A0AAD1XWK9</accession>
<sequence length="229" mass="26709">MDFQNRGGAKPGSAAGLADNQDINRARRDRERKLGLEVIDISKDPYIMKNHLGSYECRLCLTSHPTESNYLSHTQGKKHQLNLQRRMEKEERESTVIQAPKMKMPKRRRPKIGRPGYKILKQKDPETNQRSLLFEIDYPDIIDKVEPAHRVKSCYDQKKEIPDDRYQYVLFAAEPYETIGFKVPNKELDTTSGKHFEVWDKGKKKYSVQICFKNTRTTKSLPALPKTRQ</sequence>
<dbReference type="SMART" id="SM00451">
    <property type="entry name" value="ZnF_U1"/>
    <property type="match status" value="1"/>
</dbReference>
<dbReference type="PANTHER" id="PTHR23205:SF0">
    <property type="entry name" value="SPLICING FACTOR 3A SUBUNIT 2"/>
    <property type="match status" value="1"/>
</dbReference>
<evidence type="ECO:0000256" key="5">
    <source>
        <dbReference type="ARBA" id="ARBA00022771"/>
    </source>
</evidence>
<dbReference type="SUPFAM" id="SSF57667">
    <property type="entry name" value="beta-beta-alpha zinc fingers"/>
    <property type="match status" value="1"/>
</dbReference>
<protein>
    <recommendedName>
        <fullName evidence="10">U1-type domain-containing protein</fullName>
    </recommendedName>
</protein>
<organism evidence="11 12">
    <name type="scientific">Euplotes crassus</name>
    <dbReference type="NCBI Taxonomy" id="5936"/>
    <lineage>
        <taxon>Eukaryota</taxon>
        <taxon>Sar</taxon>
        <taxon>Alveolata</taxon>
        <taxon>Ciliophora</taxon>
        <taxon>Intramacronucleata</taxon>
        <taxon>Spirotrichea</taxon>
        <taxon>Hypotrichia</taxon>
        <taxon>Euplotida</taxon>
        <taxon>Euplotidae</taxon>
        <taxon>Moneuplotes</taxon>
    </lineage>
</organism>
<evidence type="ECO:0000256" key="9">
    <source>
        <dbReference type="SAM" id="MobiDB-lite"/>
    </source>
</evidence>
<evidence type="ECO:0000256" key="7">
    <source>
        <dbReference type="ARBA" id="ARBA00023187"/>
    </source>
</evidence>
<dbReference type="InterPro" id="IPR003604">
    <property type="entry name" value="Matrin/U1-like-C_Znf_C2H2"/>
</dbReference>
<evidence type="ECO:0000256" key="6">
    <source>
        <dbReference type="ARBA" id="ARBA00022833"/>
    </source>
</evidence>
<dbReference type="InterPro" id="IPR052092">
    <property type="entry name" value="SF3A2"/>
</dbReference>
<evidence type="ECO:0000256" key="4">
    <source>
        <dbReference type="ARBA" id="ARBA00022728"/>
    </source>
</evidence>
<dbReference type="Gene3D" id="2.60.40.2690">
    <property type="match status" value="1"/>
</dbReference>
<dbReference type="EMBL" id="CAMPGE010022369">
    <property type="protein sequence ID" value="CAI2380415.1"/>
    <property type="molecule type" value="Genomic_DNA"/>
</dbReference>
<dbReference type="Pfam" id="PF12874">
    <property type="entry name" value="zf-met"/>
    <property type="match status" value="1"/>
</dbReference>
<proteinExistence type="inferred from homology"/>
<dbReference type="GO" id="GO:0008270">
    <property type="term" value="F:zinc ion binding"/>
    <property type="evidence" value="ECO:0007669"/>
    <property type="project" value="UniProtKB-KW"/>
</dbReference>
<dbReference type="GO" id="GO:0005686">
    <property type="term" value="C:U2 snRNP"/>
    <property type="evidence" value="ECO:0007669"/>
    <property type="project" value="TreeGrafter"/>
</dbReference>
<dbReference type="InterPro" id="IPR031781">
    <property type="entry name" value="SF3A2_dom"/>
</dbReference>
<keyword evidence="6" id="KW-0862">Zinc</keyword>
<keyword evidence="4" id="KW-0747">Spliceosome</keyword>
<keyword evidence="12" id="KW-1185">Reference proteome</keyword>
<gene>
    <name evidence="11" type="ORF">ECRASSUSDP1_LOCUS21849</name>
</gene>
<dbReference type="SMART" id="SM01050">
    <property type="entry name" value="CactinC_cactus"/>
    <property type="match status" value="1"/>
</dbReference>
<reference evidence="11" key="1">
    <citation type="submission" date="2023-07" db="EMBL/GenBank/DDBJ databases">
        <authorList>
            <consortium name="AG Swart"/>
            <person name="Singh M."/>
            <person name="Singh A."/>
            <person name="Seah K."/>
            <person name="Emmerich C."/>
        </authorList>
    </citation>
    <scope>NUCLEOTIDE SEQUENCE</scope>
    <source>
        <strain evidence="11">DP1</strain>
    </source>
</reference>
<comment type="caution">
    <text evidence="11">The sequence shown here is derived from an EMBL/GenBank/DDBJ whole genome shotgun (WGS) entry which is preliminary data.</text>
</comment>
<dbReference type="GO" id="GO:0000245">
    <property type="term" value="P:spliceosomal complex assembly"/>
    <property type="evidence" value="ECO:0007669"/>
    <property type="project" value="TreeGrafter"/>
</dbReference>
<evidence type="ECO:0000313" key="11">
    <source>
        <dbReference type="EMBL" id="CAI2380415.1"/>
    </source>
</evidence>
<name>A0AAD1XWK9_EUPCR</name>
<comment type="similarity">
    <text evidence="1">Belongs to the SF3A2 family.</text>
</comment>
<dbReference type="InterPro" id="IPR036236">
    <property type="entry name" value="Znf_C2H2_sf"/>
</dbReference>
<dbReference type="Gene3D" id="3.30.160.60">
    <property type="entry name" value="Classic Zinc Finger"/>
    <property type="match status" value="1"/>
</dbReference>
<dbReference type="Pfam" id="PF16835">
    <property type="entry name" value="SF3A2"/>
    <property type="match status" value="1"/>
</dbReference>
<evidence type="ECO:0000256" key="1">
    <source>
        <dbReference type="ARBA" id="ARBA00008995"/>
    </source>
</evidence>
<feature type="domain" description="U1-type" evidence="10">
    <location>
        <begin position="52"/>
        <end position="86"/>
    </location>
</feature>
<feature type="region of interest" description="Disordered" evidence="9">
    <location>
        <begin position="1"/>
        <end position="28"/>
    </location>
</feature>
<evidence type="ECO:0000256" key="2">
    <source>
        <dbReference type="ARBA" id="ARBA00022664"/>
    </source>
</evidence>
<dbReference type="GO" id="GO:0071013">
    <property type="term" value="C:catalytic step 2 spliceosome"/>
    <property type="evidence" value="ECO:0007669"/>
    <property type="project" value="TreeGrafter"/>
</dbReference>
<evidence type="ECO:0000256" key="3">
    <source>
        <dbReference type="ARBA" id="ARBA00022723"/>
    </source>
</evidence>
<keyword evidence="7" id="KW-0508">mRNA splicing</keyword>
<dbReference type="PANTHER" id="PTHR23205">
    <property type="entry name" value="SPLICING FACTOR 3A SUBUNIT 2"/>
    <property type="match status" value="1"/>
</dbReference>
<dbReference type="GO" id="GO:0003676">
    <property type="term" value="F:nucleic acid binding"/>
    <property type="evidence" value="ECO:0007669"/>
    <property type="project" value="InterPro"/>
</dbReference>
<dbReference type="GO" id="GO:0071004">
    <property type="term" value="C:U2-type prespliceosome"/>
    <property type="evidence" value="ECO:0007669"/>
    <property type="project" value="TreeGrafter"/>
</dbReference>
<keyword evidence="3" id="KW-0479">Metal-binding</keyword>
<evidence type="ECO:0000313" key="12">
    <source>
        <dbReference type="Proteomes" id="UP001295684"/>
    </source>
</evidence>
<keyword evidence="8" id="KW-0539">Nucleus</keyword>
<dbReference type="Proteomes" id="UP001295684">
    <property type="component" value="Unassembled WGS sequence"/>
</dbReference>
<evidence type="ECO:0000259" key="10">
    <source>
        <dbReference type="SMART" id="SM00451"/>
    </source>
</evidence>